<evidence type="ECO:0000256" key="5">
    <source>
        <dbReference type="ARBA" id="ARBA00023136"/>
    </source>
</evidence>
<evidence type="ECO:0000259" key="9">
    <source>
        <dbReference type="PROSITE" id="PS50262"/>
    </source>
</evidence>
<evidence type="ECO:0000256" key="4">
    <source>
        <dbReference type="ARBA" id="ARBA00023040"/>
    </source>
</evidence>
<dbReference type="PRINTS" id="PR00237">
    <property type="entry name" value="GPCRRHODOPSN"/>
</dbReference>
<dbReference type="AlphaFoldDB" id="A0AAV4CX06"/>
<proteinExistence type="predicted"/>
<keyword evidence="6 10" id="KW-0675">Receptor</keyword>
<gene>
    <name evidence="10" type="ORF">PoB_006276100</name>
</gene>
<organism evidence="10 11">
    <name type="scientific">Plakobranchus ocellatus</name>
    <dbReference type="NCBI Taxonomy" id="259542"/>
    <lineage>
        <taxon>Eukaryota</taxon>
        <taxon>Metazoa</taxon>
        <taxon>Spiralia</taxon>
        <taxon>Lophotrochozoa</taxon>
        <taxon>Mollusca</taxon>
        <taxon>Gastropoda</taxon>
        <taxon>Heterobranchia</taxon>
        <taxon>Euthyneura</taxon>
        <taxon>Panpulmonata</taxon>
        <taxon>Sacoglossa</taxon>
        <taxon>Placobranchoidea</taxon>
        <taxon>Plakobranchidae</taxon>
        <taxon>Plakobranchus</taxon>
    </lineage>
</organism>
<dbReference type="GO" id="GO:0004930">
    <property type="term" value="F:G protein-coupled receptor activity"/>
    <property type="evidence" value="ECO:0007669"/>
    <property type="project" value="UniProtKB-KW"/>
</dbReference>
<comment type="subcellular location">
    <subcellularLocation>
        <location evidence="1">Membrane</location>
        <topology evidence="1">Multi-pass membrane protein</topology>
    </subcellularLocation>
</comment>
<feature type="domain" description="G-protein coupled receptors family 1 profile" evidence="9">
    <location>
        <begin position="40"/>
        <end position="321"/>
    </location>
</feature>
<dbReference type="PANTHER" id="PTHR24243:SF230">
    <property type="entry name" value="G-PROTEIN COUPLED RECEPTORS FAMILY 1 PROFILE DOMAIN-CONTAINING PROTEIN"/>
    <property type="match status" value="1"/>
</dbReference>
<keyword evidence="4" id="KW-0297">G-protein coupled receptor</keyword>
<comment type="caution">
    <text evidence="10">The sequence shown here is derived from an EMBL/GenBank/DDBJ whole genome shotgun (WGS) entry which is preliminary data.</text>
</comment>
<keyword evidence="7" id="KW-0807">Transducer</keyword>
<feature type="transmembrane region" description="Helical" evidence="8">
    <location>
        <begin position="301"/>
        <end position="323"/>
    </location>
</feature>
<evidence type="ECO:0000256" key="3">
    <source>
        <dbReference type="ARBA" id="ARBA00022989"/>
    </source>
</evidence>
<reference evidence="10 11" key="1">
    <citation type="journal article" date="2021" name="Elife">
        <title>Chloroplast acquisition without the gene transfer in kleptoplastic sea slugs, Plakobranchus ocellatus.</title>
        <authorList>
            <person name="Maeda T."/>
            <person name="Takahashi S."/>
            <person name="Yoshida T."/>
            <person name="Shimamura S."/>
            <person name="Takaki Y."/>
            <person name="Nagai Y."/>
            <person name="Toyoda A."/>
            <person name="Suzuki Y."/>
            <person name="Arimoto A."/>
            <person name="Ishii H."/>
            <person name="Satoh N."/>
            <person name="Nishiyama T."/>
            <person name="Hasebe M."/>
            <person name="Maruyama T."/>
            <person name="Minagawa J."/>
            <person name="Obokata J."/>
            <person name="Shigenobu S."/>
        </authorList>
    </citation>
    <scope>NUCLEOTIDE SEQUENCE [LARGE SCALE GENOMIC DNA]</scope>
</reference>
<feature type="transmembrane region" description="Helical" evidence="8">
    <location>
        <begin position="136"/>
        <end position="157"/>
    </location>
</feature>
<accession>A0AAV4CX06</accession>
<dbReference type="PANTHER" id="PTHR24243">
    <property type="entry name" value="G-PROTEIN COUPLED RECEPTOR"/>
    <property type="match status" value="1"/>
</dbReference>
<dbReference type="Proteomes" id="UP000735302">
    <property type="component" value="Unassembled WGS sequence"/>
</dbReference>
<evidence type="ECO:0000313" key="11">
    <source>
        <dbReference type="Proteomes" id="UP000735302"/>
    </source>
</evidence>
<keyword evidence="5 8" id="KW-0472">Membrane</keyword>
<sequence>MVAGLMRILVRRNEIERLRQMASDIKRTYIWVVWALGFPSNILCVVTVLSMRGPSPATFLVSTLAVTDGLAISAKLLAHQFGQWQVYMGTVGCKSNFWAIFLSSLANWTLVLICGERYVAVCFPLKKVYVVTRRRCQVTVLALALTLLIFFASVYYVMRDADSTGYYCGTYNKYLAFWTTGWYWINTLISLFLPFLCIVLLTALIVYGLMRSRRERRGILGKTADVRQHLMDGSNNKNRRGTNQRLLKEAEAVERSITAMLILAAAIFLLLALPTCIYLLAYKQPRYGESRDPLLEARWALFDQIQFVLIDSSHAVNFFLYFLSAQRFRRQLYHVIRCRRLPGRESQSRTLEMTNITHP</sequence>
<keyword evidence="11" id="KW-1185">Reference proteome</keyword>
<evidence type="ECO:0000256" key="2">
    <source>
        <dbReference type="ARBA" id="ARBA00022692"/>
    </source>
</evidence>
<dbReference type="PROSITE" id="PS50262">
    <property type="entry name" value="G_PROTEIN_RECEP_F1_2"/>
    <property type="match status" value="1"/>
</dbReference>
<dbReference type="InterPro" id="IPR017452">
    <property type="entry name" value="GPCR_Rhodpsn_7TM"/>
</dbReference>
<feature type="transmembrane region" description="Helical" evidence="8">
    <location>
        <begin position="29"/>
        <end position="50"/>
    </location>
</feature>
<evidence type="ECO:0000256" key="1">
    <source>
        <dbReference type="ARBA" id="ARBA00004141"/>
    </source>
</evidence>
<evidence type="ECO:0000256" key="7">
    <source>
        <dbReference type="ARBA" id="ARBA00023224"/>
    </source>
</evidence>
<dbReference type="EMBL" id="BLXT01007044">
    <property type="protein sequence ID" value="GFO36256.1"/>
    <property type="molecule type" value="Genomic_DNA"/>
</dbReference>
<dbReference type="Pfam" id="PF00001">
    <property type="entry name" value="7tm_1"/>
    <property type="match status" value="1"/>
</dbReference>
<dbReference type="Gene3D" id="1.20.1070.10">
    <property type="entry name" value="Rhodopsin 7-helix transmembrane proteins"/>
    <property type="match status" value="1"/>
</dbReference>
<protein>
    <submittedName>
        <fullName evidence="10">Thyrotropin-releasing hormone receptor</fullName>
    </submittedName>
</protein>
<evidence type="ECO:0000256" key="6">
    <source>
        <dbReference type="ARBA" id="ARBA00023170"/>
    </source>
</evidence>
<evidence type="ECO:0000313" key="10">
    <source>
        <dbReference type="EMBL" id="GFO36256.1"/>
    </source>
</evidence>
<keyword evidence="3 8" id="KW-1133">Transmembrane helix</keyword>
<feature type="transmembrane region" description="Helical" evidence="8">
    <location>
        <begin position="97"/>
        <end position="115"/>
    </location>
</feature>
<evidence type="ECO:0000256" key="8">
    <source>
        <dbReference type="SAM" id="Phobius"/>
    </source>
</evidence>
<feature type="transmembrane region" description="Helical" evidence="8">
    <location>
        <begin position="257"/>
        <end position="281"/>
    </location>
</feature>
<keyword evidence="2 8" id="KW-0812">Transmembrane</keyword>
<dbReference type="InterPro" id="IPR000276">
    <property type="entry name" value="GPCR_Rhodpsn"/>
</dbReference>
<name>A0AAV4CX06_9GAST</name>
<dbReference type="SUPFAM" id="SSF81321">
    <property type="entry name" value="Family A G protein-coupled receptor-like"/>
    <property type="match status" value="1"/>
</dbReference>
<feature type="transmembrane region" description="Helical" evidence="8">
    <location>
        <begin position="182"/>
        <end position="207"/>
    </location>
</feature>
<dbReference type="GO" id="GO:0005886">
    <property type="term" value="C:plasma membrane"/>
    <property type="evidence" value="ECO:0007669"/>
    <property type="project" value="TreeGrafter"/>
</dbReference>